<dbReference type="EMBL" id="KQ435710">
    <property type="protein sequence ID" value="KOX79761.1"/>
    <property type="molecule type" value="Genomic_DNA"/>
</dbReference>
<dbReference type="Proteomes" id="UP000053105">
    <property type="component" value="Unassembled WGS sequence"/>
</dbReference>
<reference evidence="1 2" key="1">
    <citation type="submission" date="2015-07" db="EMBL/GenBank/DDBJ databases">
        <title>The genome of Melipona quadrifasciata.</title>
        <authorList>
            <person name="Pan H."/>
            <person name="Kapheim K."/>
        </authorList>
    </citation>
    <scope>NUCLEOTIDE SEQUENCE [LARGE SCALE GENOMIC DNA]</scope>
    <source>
        <strain evidence="1">0111107301</strain>
        <tissue evidence="1">Whole body</tissue>
    </source>
</reference>
<protein>
    <submittedName>
        <fullName evidence="1">Uncharacterized protein</fullName>
    </submittedName>
</protein>
<organism evidence="1 2">
    <name type="scientific">Melipona quadrifasciata</name>
    <dbReference type="NCBI Taxonomy" id="166423"/>
    <lineage>
        <taxon>Eukaryota</taxon>
        <taxon>Metazoa</taxon>
        <taxon>Ecdysozoa</taxon>
        <taxon>Arthropoda</taxon>
        <taxon>Hexapoda</taxon>
        <taxon>Insecta</taxon>
        <taxon>Pterygota</taxon>
        <taxon>Neoptera</taxon>
        <taxon>Endopterygota</taxon>
        <taxon>Hymenoptera</taxon>
        <taxon>Apocrita</taxon>
        <taxon>Aculeata</taxon>
        <taxon>Apoidea</taxon>
        <taxon>Anthophila</taxon>
        <taxon>Apidae</taxon>
        <taxon>Melipona</taxon>
    </lineage>
</organism>
<name>A0A0N0BJX5_9HYME</name>
<accession>A0A0N0BJX5</accession>
<proteinExistence type="predicted"/>
<sequence>MSSPPIETWQVESLLLSECKFADRSIGRNKPPFRRRNVLVLREPAALGVFCIIYVPMVHAQGPHPQREPHVAYTDHVNASGVNAWWDISYPPPKDLHKSRDDPFALALKHETALARQTNIKVQVDPQKKQLCDVKSRSRVVSTSILAFERTAGEIQIQTFYGGEGEFSAARLENGVNGKPTFPIARVVRFLQYSSRSQILLHLLLQQVIQ</sequence>
<dbReference type="OrthoDB" id="10460652at2759"/>
<gene>
    <name evidence="1" type="ORF">WN51_11371</name>
</gene>
<keyword evidence="2" id="KW-1185">Reference proteome</keyword>
<dbReference type="AlphaFoldDB" id="A0A0N0BJX5"/>
<evidence type="ECO:0000313" key="1">
    <source>
        <dbReference type="EMBL" id="KOX79761.1"/>
    </source>
</evidence>
<evidence type="ECO:0000313" key="2">
    <source>
        <dbReference type="Proteomes" id="UP000053105"/>
    </source>
</evidence>